<evidence type="ECO:0000256" key="2">
    <source>
        <dbReference type="SAM" id="SignalP"/>
    </source>
</evidence>
<dbReference type="Gramene" id="Zm00001eb049260_T001">
    <property type="protein sequence ID" value="Zm00001eb049260_P001"/>
    <property type="gene ID" value="Zm00001eb049260"/>
</dbReference>
<name>A0A1D6KWB3_MAIZE</name>
<reference evidence="3 5" key="1">
    <citation type="submission" date="2015-12" db="EMBL/GenBank/DDBJ databases">
        <title>Update maize B73 reference genome by single molecule sequencing technologies.</title>
        <authorList>
            <consortium name="Maize Genome Sequencing Project"/>
            <person name="Ware D."/>
        </authorList>
    </citation>
    <scope>NUCLEOTIDE SEQUENCE [LARGE SCALE GENOMIC DNA]</scope>
    <source>
        <strain evidence="5">cv. B73</strain>
        <tissue evidence="3">Seedling</tissue>
    </source>
</reference>
<accession>A0A1D6KWB3</accession>
<dbReference type="eggNOG" id="ENOG502R4V5">
    <property type="taxonomic scope" value="Eukaryota"/>
</dbReference>
<evidence type="ECO:0000313" key="3">
    <source>
        <dbReference type="EMBL" id="ONM06760.1"/>
    </source>
</evidence>
<protein>
    <submittedName>
        <fullName evidence="3 4">Uncharacterized protein</fullName>
    </submittedName>
</protein>
<keyword evidence="2" id="KW-0732">Signal</keyword>
<dbReference type="EnsemblPlants" id="Zm00001eb049260_T001">
    <property type="protein sequence ID" value="Zm00001eb049260_P001"/>
    <property type="gene ID" value="Zm00001eb049260"/>
</dbReference>
<evidence type="ECO:0000313" key="5">
    <source>
        <dbReference type="Proteomes" id="UP000007305"/>
    </source>
</evidence>
<dbReference type="Proteomes" id="UP000007305">
    <property type="component" value="Chromosome 1"/>
</dbReference>
<feature type="compositionally biased region" description="Pro residues" evidence="1">
    <location>
        <begin position="61"/>
        <end position="75"/>
    </location>
</feature>
<organism evidence="3">
    <name type="scientific">Zea mays</name>
    <name type="common">Maize</name>
    <dbReference type="NCBI Taxonomy" id="4577"/>
    <lineage>
        <taxon>Eukaryota</taxon>
        <taxon>Viridiplantae</taxon>
        <taxon>Streptophyta</taxon>
        <taxon>Embryophyta</taxon>
        <taxon>Tracheophyta</taxon>
        <taxon>Spermatophyta</taxon>
        <taxon>Magnoliopsida</taxon>
        <taxon>Liliopsida</taxon>
        <taxon>Poales</taxon>
        <taxon>Poaceae</taxon>
        <taxon>PACMAD clade</taxon>
        <taxon>Panicoideae</taxon>
        <taxon>Andropogonodae</taxon>
        <taxon>Andropogoneae</taxon>
        <taxon>Tripsacinae</taxon>
        <taxon>Zea</taxon>
    </lineage>
</organism>
<feature type="signal peptide" evidence="2">
    <location>
        <begin position="1"/>
        <end position="35"/>
    </location>
</feature>
<proteinExistence type="predicted"/>
<reference evidence="4" key="2">
    <citation type="submission" date="2019-07" db="EMBL/GenBank/DDBJ databases">
        <authorList>
            <person name="Seetharam A."/>
            <person name="Woodhouse M."/>
            <person name="Cannon E."/>
        </authorList>
    </citation>
    <scope>NUCLEOTIDE SEQUENCE [LARGE SCALE GENOMIC DNA]</scope>
    <source>
        <strain evidence="4">cv. B73</strain>
    </source>
</reference>
<gene>
    <name evidence="3" type="ORF">ZEAMMB73_Zm00001d033106</name>
</gene>
<feature type="chain" id="PRO_5010806316" evidence="2">
    <location>
        <begin position="36"/>
        <end position="85"/>
    </location>
</feature>
<dbReference type="AlphaFoldDB" id="A0A1D6KWB3"/>
<sequence length="85" mass="8697">MAAAAPGPGPSPHQRPLRCFLLLVLLVSSPHYSSGARTSPDLAGGTLQYGARKLISIDNPVTPPPPAPVSGPPIGPGFVRPPQEV</sequence>
<feature type="region of interest" description="Disordered" evidence="1">
    <location>
        <begin position="58"/>
        <end position="85"/>
    </location>
</feature>
<dbReference type="OMA" id="PHSSEYG"/>
<dbReference type="PaxDb" id="4577-AC201898.4_FGP004"/>
<keyword evidence="5" id="KW-1185">Reference proteome</keyword>
<evidence type="ECO:0000256" key="1">
    <source>
        <dbReference type="SAM" id="MobiDB-lite"/>
    </source>
</evidence>
<evidence type="ECO:0000313" key="4">
    <source>
        <dbReference type="EnsemblPlants" id="Zm00001eb049260_P001"/>
    </source>
</evidence>
<reference evidence="4" key="3">
    <citation type="submission" date="2021-05" db="UniProtKB">
        <authorList>
            <consortium name="EnsemblPlants"/>
        </authorList>
    </citation>
    <scope>IDENTIFICATION</scope>
    <source>
        <strain evidence="4">cv. B73</strain>
    </source>
</reference>
<dbReference type="EMBL" id="CM007647">
    <property type="protein sequence ID" value="ONM06760.1"/>
    <property type="molecule type" value="Genomic_DNA"/>
</dbReference>